<gene>
    <name evidence="1" type="ORF">SR908_15940</name>
</gene>
<organism evidence="1 2">
    <name type="scientific">Chromohalobacter canadensis</name>
    <dbReference type="NCBI Taxonomy" id="141389"/>
    <lineage>
        <taxon>Bacteria</taxon>
        <taxon>Pseudomonadati</taxon>
        <taxon>Pseudomonadota</taxon>
        <taxon>Gammaproteobacteria</taxon>
        <taxon>Oceanospirillales</taxon>
        <taxon>Halomonadaceae</taxon>
        <taxon>Chromohalobacter</taxon>
    </lineage>
</organism>
<protein>
    <submittedName>
        <fullName evidence="1">Glycosyltransferase family 92 protein</fullName>
    </submittedName>
</protein>
<proteinExistence type="predicted"/>
<accession>A0ABZ0YA39</accession>
<dbReference type="RefSeq" id="WP_246925808.1">
    <property type="nucleotide sequence ID" value="NZ_CP140151.1"/>
</dbReference>
<dbReference type="EMBL" id="CP140151">
    <property type="protein sequence ID" value="WQH08937.1"/>
    <property type="molecule type" value="Genomic_DNA"/>
</dbReference>
<keyword evidence="2" id="KW-1185">Reference proteome</keyword>
<reference evidence="1 2" key="1">
    <citation type="submission" date="2023-11" db="EMBL/GenBank/DDBJ databases">
        <title>MicrobeMod: A computational toolkit for identifying prokaryotic methylation and restriction-modification with nanopore sequencing.</title>
        <authorList>
            <person name="Crits-Christoph A."/>
            <person name="Kang S.C."/>
            <person name="Lee H."/>
            <person name="Ostrov N."/>
        </authorList>
    </citation>
    <scope>NUCLEOTIDE SEQUENCE [LARGE SCALE GENOMIC DNA]</scope>
    <source>
        <strain evidence="1 2">ATCC 43984</strain>
    </source>
</reference>
<name>A0ABZ0YA39_9GAMM</name>
<evidence type="ECO:0000313" key="1">
    <source>
        <dbReference type="EMBL" id="WQH08937.1"/>
    </source>
</evidence>
<evidence type="ECO:0000313" key="2">
    <source>
        <dbReference type="Proteomes" id="UP001321908"/>
    </source>
</evidence>
<sequence>MSKEINPVFIPGDMDLKRHPNTRDTFAPGELINFDHKTIFYDVYIDEQDASLVAIGPPCLNLKDYIKKAKLIVNGVQTPFSLKEHEEHKICFLKARISSGKDYEIEFKFKDFSTTLKLKSLNIPHGNKVLAAISKNNKTEWISDWVDFYRENYDLDGVYIYDNGSKNVDELEHKLEGRAKVIRWNHPYGPPKKRFNKFAQPGALNHCLNRFAKKGVLFNFDIDELLIANQSDIDSELEKNGTVYFDSYNVPFVNPGKDDYSYYDFSYREKNRRKSARKFVCLHNAVDIISQHNTWTFKNIFIKQKVKRNKPDKLESKNGFFMHFLGITTNWQPGLKKLKETPLDSLEPDKSHIKMRYNKSMKEGE</sequence>
<dbReference type="Proteomes" id="UP001321908">
    <property type="component" value="Chromosome"/>
</dbReference>